<feature type="region of interest" description="Disordered" evidence="8">
    <location>
        <begin position="893"/>
        <end position="1022"/>
    </location>
</feature>
<feature type="compositionally biased region" description="Polar residues" evidence="8">
    <location>
        <begin position="426"/>
        <end position="437"/>
    </location>
</feature>
<dbReference type="Gene3D" id="1.25.40.10">
    <property type="entry name" value="Tetratricopeptide repeat domain"/>
    <property type="match status" value="1"/>
</dbReference>
<evidence type="ECO:0000313" key="10">
    <source>
        <dbReference type="Proteomes" id="UP000694553"/>
    </source>
</evidence>
<dbReference type="GO" id="GO:0030154">
    <property type="term" value="P:cell differentiation"/>
    <property type="evidence" value="ECO:0007669"/>
    <property type="project" value="UniProtKB-KW"/>
</dbReference>
<keyword evidence="6" id="KW-0744">Spermatogenesis</keyword>
<feature type="compositionally biased region" description="Basic residues" evidence="8">
    <location>
        <begin position="90"/>
        <end position="108"/>
    </location>
</feature>
<feature type="compositionally biased region" description="Basic and acidic residues" evidence="8">
    <location>
        <begin position="966"/>
        <end position="975"/>
    </location>
</feature>
<keyword evidence="5" id="KW-0221">Differentiation</keyword>
<organism evidence="9 10">
    <name type="scientific">Corvus moneduloides</name>
    <name type="common">New Caledonian crow</name>
    <dbReference type="NCBI Taxonomy" id="1196302"/>
    <lineage>
        <taxon>Eukaryota</taxon>
        <taxon>Metazoa</taxon>
        <taxon>Chordata</taxon>
        <taxon>Craniata</taxon>
        <taxon>Vertebrata</taxon>
        <taxon>Euteleostomi</taxon>
        <taxon>Archelosauria</taxon>
        <taxon>Archosauria</taxon>
        <taxon>Dinosauria</taxon>
        <taxon>Saurischia</taxon>
        <taxon>Theropoda</taxon>
        <taxon>Coelurosauria</taxon>
        <taxon>Aves</taxon>
        <taxon>Neognathae</taxon>
        <taxon>Neoaves</taxon>
        <taxon>Telluraves</taxon>
        <taxon>Australaves</taxon>
        <taxon>Passeriformes</taxon>
        <taxon>Corvoidea</taxon>
        <taxon>Corvidae</taxon>
        <taxon>Corvus</taxon>
    </lineage>
</organism>
<evidence type="ECO:0000256" key="2">
    <source>
        <dbReference type="ARBA" id="ARBA00004514"/>
    </source>
</evidence>
<feature type="compositionally biased region" description="Basic and acidic residues" evidence="8">
    <location>
        <begin position="79"/>
        <end position="88"/>
    </location>
</feature>
<reference evidence="10" key="1">
    <citation type="submission" date="2019-10" db="EMBL/GenBank/DDBJ databases">
        <title>Corvus moneduloides (New Caledonian crow) genome, bCorMon1, primary haplotype.</title>
        <authorList>
            <person name="Rutz C."/>
            <person name="Fungtammasan C."/>
            <person name="Mountcastle J."/>
            <person name="Formenti G."/>
            <person name="Chow W."/>
            <person name="Howe K."/>
            <person name="Steele M.P."/>
            <person name="Fernandes J."/>
            <person name="Gilbert M.T.P."/>
            <person name="Fedrigo O."/>
            <person name="Jarvis E.D."/>
            <person name="Gemmell N."/>
        </authorList>
    </citation>
    <scope>NUCLEOTIDE SEQUENCE [LARGE SCALE GENOMIC DNA]</scope>
</reference>
<dbReference type="PROSITE" id="PS51257">
    <property type="entry name" value="PROKAR_LIPOPROTEIN"/>
    <property type="match status" value="1"/>
</dbReference>
<evidence type="ECO:0000256" key="6">
    <source>
        <dbReference type="ARBA" id="ARBA00022871"/>
    </source>
</evidence>
<evidence type="ECO:0000256" key="3">
    <source>
        <dbReference type="ARBA" id="ARBA00016464"/>
    </source>
</evidence>
<dbReference type="Ensembl" id="ENSCMUT00000035167.1">
    <property type="protein sequence ID" value="ENSCMUP00000031775.1"/>
    <property type="gene ID" value="ENSCMUG00000003074.2"/>
</dbReference>
<dbReference type="InterPro" id="IPR029435">
    <property type="entry name" value="TOPAZ1_dom"/>
</dbReference>
<feature type="compositionally biased region" description="Polar residues" evidence="8">
    <location>
        <begin position="906"/>
        <end position="917"/>
    </location>
</feature>
<feature type="region of interest" description="Disordered" evidence="8">
    <location>
        <begin position="346"/>
        <end position="437"/>
    </location>
</feature>
<feature type="compositionally biased region" description="Basic residues" evidence="8">
    <location>
        <begin position="40"/>
        <end position="49"/>
    </location>
</feature>
<dbReference type="Proteomes" id="UP000694553">
    <property type="component" value="Unassembled WGS sequence"/>
</dbReference>
<dbReference type="InterPro" id="IPR038952">
    <property type="entry name" value="TOPAZ1"/>
</dbReference>
<feature type="compositionally biased region" description="Polar residues" evidence="8">
    <location>
        <begin position="976"/>
        <end position="988"/>
    </location>
</feature>
<reference evidence="9" key="2">
    <citation type="submission" date="2025-08" db="UniProtKB">
        <authorList>
            <consortium name="Ensembl"/>
        </authorList>
    </citation>
    <scope>IDENTIFICATION</scope>
</reference>
<feature type="region of interest" description="Disordered" evidence="8">
    <location>
        <begin position="297"/>
        <end position="320"/>
    </location>
</feature>
<evidence type="ECO:0000256" key="5">
    <source>
        <dbReference type="ARBA" id="ARBA00022782"/>
    </source>
</evidence>
<accession>A0A8U7M321</accession>
<feature type="compositionally biased region" description="Polar residues" evidence="8">
    <location>
        <begin position="954"/>
        <end position="965"/>
    </location>
</feature>
<keyword evidence="10" id="KW-1185">Reference proteome</keyword>
<reference evidence="9" key="3">
    <citation type="submission" date="2025-09" db="UniProtKB">
        <authorList>
            <consortium name="Ensembl"/>
        </authorList>
    </citation>
    <scope>IDENTIFICATION</scope>
</reference>
<gene>
    <name evidence="9" type="primary">TOPAZ1</name>
</gene>
<dbReference type="GO" id="GO:0048137">
    <property type="term" value="P:spermatocyte division"/>
    <property type="evidence" value="ECO:0007669"/>
    <property type="project" value="TreeGrafter"/>
</dbReference>
<evidence type="ECO:0000256" key="7">
    <source>
        <dbReference type="ARBA" id="ARBA00031943"/>
    </source>
</evidence>
<sequence length="2094" mass="234987">MARLRSGKVVRASEVKPVDPEVTSPGSSGAGCEAGEKLVVRRSPRLAPKRKPEQPFPSFPQPARLSGASFKRFAPPVPEQKEQGENNRKFPGKKTKGIQHRKSPRRSKGVASPVSDTAECDDWQAAATAAAMCWEETVRRGTGQSQQLFFSGTTLENKFSAGIERNESFSEDLNLSDFQEGSRSSGKEGKYSCMEIKLQVPSLKGEIESTERHRISCFPEPEDLQPRKVTWSTGMKCTDSGMTQDMQIPDLKKNLGAQEIMPEPKPEEEVDIPENLMGCPLVRSRTLGIHEKEKRCLGRKRRRSVVKPKVHGPRERGSSALLEQHTLFPESRKRALSMRNRNALLSQWLQGPSGQEQPTTRRKTQKHCMKEEQQSSSHQKGPDSPGEREEQLKAIEQDSDTLESVKKVKTKQNRAEDSQEKESHYSRSSAVSTSGGTESESFLCHAVTKEPGVQYKKRQNRSGRIKHLQNLSVTAAEKVMNTSAKCDAEHCSSALKRCSGLLCATGKNPFVMLEDCSYINTLVKPSASGTTNSYKLNGFFHVAHRTGDLNDRICSTSRMQNERSLIKGGLSSNKEKNENEEGCFSSCLSESNKCLRGKNWNTGRKPRKNMKITEESAGMASKWKKCELQTEAAVAMSSSFAVSGLNHTLSASCDHTSDFHTEKNTHEVQTVSAWRNNSTKLLAFETGFKKTSELSVTAKGENSTRVAHCAAASDSLRVLAHIHDVSDCHKSKTGGNLNKVNKKLLQFTCQRTVPMTGKKVWPVESCARTSEWFLKNRGSISEGKRLLKAALEDSSDKSSVKAVGHSEVTGNLRQLDLYTSLADITKEIMHKKIDPNIDCQTSLETPESSSVDIYETLTMSNENGESPVNTDRSAVALNHDDVQEVKATLNFTAKQKDENEGDVTERNLSVTVQNGTTEQKDENEGDVTERNLSVTVQNGTTEQKDENEGDVTERNLSVTVQNGTTKQKDKDEGDVTNRNLSVTVQNRTTKQKDKNEGDVTNRNLPATVQNGTSTDNTSRINSSPEVSVVNQTFAHLNLIKPLTSGNLTKFKIPLCRNKLESKKLESVHSFERKTCSPLELLESTSAPGRQKTGEDTFLVSSEQCPLPVMSDATSPPSIEKKTDDIDSKDFQHDGSVKFSNEMSVLPESFSAYPHPLRDGQLESSVPDFCGTECVLKSSFPGHSWNAVDHLVGLEINDDRKSRGNFSQHRSENLPDILEAYNQDVLVIDVIQNDPDLFGTSNEEEFAPAYCENCPVKASSANCIKDTRQCIKPESPVTSEKTYSVENSFRCMQESGVSSDTENSHYLVLKAADVKTHNSSRGSSPLGDVSEDLLKDRQQSKLDELLKSFDVDEKFKLADGVPDVEEENKSEAEKSDCKYKGNCELLSGLSLNDRKVNLFSEATEMKSWTNGYKSSGRSTLLPLKNCGDFEPWKTEKNAIASHSVQQILDALNLPRRYCRYYFMTSRGCERAKCWFCHVPGQGEEKICMAILRTYISIKESGLLKRAVQIFVQYYKEVTPGADFASEVLNGLLVSLLNNCLLQEVFQILNAIVQIKTLPAVDVLLKVFEHVASLNIRKAVPALISTFCKLIDAGMYLELEHFDYIIKLLHQLQVSSWEMSSVLNIKSRNLLHKGMTSCRLPQYVRVFSRRIKERYFEKTWIFDFNLAVAEIQHCKEKRDWSKMGALYLNARTGCEHFDDLQKLFLSMAEILTKDSETDRPGVPFCDFADAVMKNSHHNEADRLFIGRTGISVMYSYHKVLQWVKGRKVLDKLHELQIHFTLLKGLVGAARSASRCQIVNKAAEIFLHSGNLDGATRVLRESEWITDAPLWPCDKMDILNRHNLLCAIVHKYLRKSLYRQALEVLQNLPGLQKHSDIVDASQYSCLFNKLINACFENKNLGVSSSAVDFMLSKKIAIDFFLLRRLITALGRSSLWYKARTYYKNALSLGCYPELQGNLCHKLLKIPSYLSEVEMLLTIEIFLVSNASDIQSLRTTSQTLQIILKRSEDQTVQNNSAYHVAVERLIQAARLSDPKLFLKHMTMNVNMEEVYSLEHSSALKWLHENMKWAEKKFHVPNRTKLQYGMETSLERWKKYPEE</sequence>
<dbReference type="GO" id="GO:0005829">
    <property type="term" value="C:cytosol"/>
    <property type="evidence" value="ECO:0007669"/>
    <property type="project" value="UniProtKB-SubCell"/>
</dbReference>
<proteinExistence type="predicted"/>
<comment type="function">
    <text evidence="1">Important for normal spermatogenesis and male fertility. Specifically required for progression to the post-meiotic stages of spermatocyte development. Seems to be necessary for normal expression levels of a number of testis-expressed gene transcripts, although its role in this process is unclear.</text>
</comment>
<feature type="compositionally biased region" description="Polar residues" evidence="8">
    <location>
        <begin position="1000"/>
        <end position="1022"/>
    </location>
</feature>
<feature type="compositionally biased region" description="Basic and acidic residues" evidence="8">
    <location>
        <begin position="1118"/>
        <end position="1130"/>
    </location>
</feature>
<feature type="region of interest" description="Disordered" evidence="8">
    <location>
        <begin position="1"/>
        <end position="117"/>
    </location>
</feature>
<evidence type="ECO:0000256" key="8">
    <source>
        <dbReference type="SAM" id="MobiDB-lite"/>
    </source>
</evidence>
<dbReference type="InterPro" id="IPR011990">
    <property type="entry name" value="TPR-like_helical_dom_sf"/>
</dbReference>
<keyword evidence="4" id="KW-0963">Cytoplasm</keyword>
<feature type="region of interest" description="Disordered" evidence="8">
    <location>
        <begin position="1108"/>
        <end position="1130"/>
    </location>
</feature>
<dbReference type="Pfam" id="PF14669">
    <property type="entry name" value="Asp_Glu_race_2"/>
    <property type="match status" value="1"/>
</dbReference>
<dbReference type="PANTHER" id="PTHR35671:SF1">
    <property type="entry name" value="PROTEIN TOPAZ1"/>
    <property type="match status" value="1"/>
</dbReference>
<feature type="compositionally biased region" description="Basic residues" evidence="8">
    <location>
        <begin position="297"/>
        <end position="311"/>
    </location>
</feature>
<dbReference type="PANTHER" id="PTHR35671">
    <property type="entry name" value="PROTEIN TOPAZ1"/>
    <property type="match status" value="1"/>
</dbReference>
<comment type="subcellular location">
    <subcellularLocation>
        <location evidence="2">Cytoplasm</location>
        <location evidence="2">Cytosol</location>
    </subcellularLocation>
</comment>
<feature type="compositionally biased region" description="Polar residues" evidence="8">
    <location>
        <begin position="346"/>
        <end position="358"/>
    </location>
</feature>
<name>A0A8U7M321_CORMO</name>
<feature type="compositionally biased region" description="Polar residues" evidence="8">
    <location>
        <begin position="930"/>
        <end position="941"/>
    </location>
</feature>
<evidence type="ECO:0000256" key="1">
    <source>
        <dbReference type="ARBA" id="ARBA00002132"/>
    </source>
</evidence>
<feature type="compositionally biased region" description="Basic and acidic residues" evidence="8">
    <location>
        <begin position="990"/>
        <end position="999"/>
    </location>
</feature>
<dbReference type="OMA" id="SPNEYHI"/>
<feature type="compositionally biased region" description="Basic and acidic residues" evidence="8">
    <location>
        <begin position="385"/>
        <end position="396"/>
    </location>
</feature>
<protein>
    <recommendedName>
        <fullName evidence="3">Protein TOPAZ1</fullName>
    </recommendedName>
    <alternativeName>
        <fullName evidence="7">Testis- and ovary-specific PAZ domain-containing protein 1</fullName>
    </alternativeName>
</protein>
<evidence type="ECO:0000256" key="4">
    <source>
        <dbReference type="ARBA" id="ARBA00022490"/>
    </source>
</evidence>
<evidence type="ECO:0000313" key="9">
    <source>
        <dbReference type="Ensembl" id="ENSCMUP00000031775.1"/>
    </source>
</evidence>
<feature type="compositionally biased region" description="Basic and acidic residues" evidence="8">
    <location>
        <begin position="413"/>
        <end position="425"/>
    </location>
</feature>